<dbReference type="Proteomes" id="UP000005408">
    <property type="component" value="Unassembled WGS sequence"/>
</dbReference>
<feature type="region of interest" description="Disordered" evidence="1">
    <location>
        <begin position="67"/>
        <end position="112"/>
    </location>
</feature>
<dbReference type="InterPro" id="IPR052055">
    <property type="entry name" value="Hepadnavirus_pol/RT"/>
</dbReference>
<protein>
    <recommendedName>
        <fullName evidence="2">Reverse transcriptase domain-containing protein</fullName>
    </recommendedName>
</protein>
<proteinExistence type="predicted"/>
<reference evidence="3" key="1">
    <citation type="submission" date="2022-08" db="UniProtKB">
        <authorList>
            <consortium name="EnsemblMetazoa"/>
        </authorList>
    </citation>
    <scope>IDENTIFICATION</scope>
    <source>
        <strain evidence="3">05x7-T-G4-1.051#20</strain>
    </source>
</reference>
<evidence type="ECO:0000256" key="1">
    <source>
        <dbReference type="SAM" id="MobiDB-lite"/>
    </source>
</evidence>
<evidence type="ECO:0000259" key="2">
    <source>
        <dbReference type="Pfam" id="PF00078"/>
    </source>
</evidence>
<dbReference type="InterPro" id="IPR000477">
    <property type="entry name" value="RT_dom"/>
</dbReference>
<dbReference type="PANTHER" id="PTHR33050">
    <property type="entry name" value="REVERSE TRANSCRIPTASE DOMAIN-CONTAINING PROTEIN"/>
    <property type="match status" value="1"/>
</dbReference>
<dbReference type="Pfam" id="PF00078">
    <property type="entry name" value="RVT_1"/>
    <property type="match status" value="1"/>
</dbReference>
<dbReference type="AlphaFoldDB" id="A0A8W8IXI6"/>
<dbReference type="Gene3D" id="3.30.70.270">
    <property type="match status" value="1"/>
</dbReference>
<dbReference type="InterPro" id="IPR043502">
    <property type="entry name" value="DNA/RNA_pol_sf"/>
</dbReference>
<evidence type="ECO:0000313" key="3">
    <source>
        <dbReference type="EnsemblMetazoa" id="G1599.1:cds"/>
    </source>
</evidence>
<feature type="domain" description="Reverse transcriptase" evidence="2">
    <location>
        <begin position="496"/>
        <end position="588"/>
    </location>
</feature>
<accession>A0A8W8IXI6</accession>
<sequence>MSNEDVLKAVEDLTGENGIELLELAGKDSNDEDFAKLLLHVCILHANEKGQPEGQDLQDPELGHLSATTADREQGPTCTSNSRKATDKDQDSNGGKRRKLQDSTTEVKDKDGTQIQQVKDKIKVLCTQSQPSEALILLSLDELSRLARKVNHEDMDVYEELYRQCSRMQGKINMGNLCLTVLGGKGAGAVTKAINKCLKESGTSEVKRDNTSCKEDIQPPKQESVLANLYPPMPMYSMGFPQPYSYAPQYGGGYMYRSVRPQGQGRPYRKQSMGRGTCLFCESSSHYGNKYYRIPEWERGLDFDPTPVELRQNSSWVTLGGGTPSFVTKHPTAESVLQGVDFAIKNLPLRDPKLYKSGQIHHNMDHWNEVLNKGVVDEDIQFRLSRWLTQGVDVKEFFSHFKGNFKGRSYDSDEPSSIFLENSISCRDHKEFVGQILYEKIRSGAIRVLGKIGECDMPRVVMPLLVEPSKPRLCLDGRYLNLWIKDSPFRLETLNDVHRLIDSEAWMATCDEKSGYEHIALSENSQTYFGIEFGGFIMVYTVLPFGWKASPYVYQTVGMTITSYLRKLNVITTQYIDDRLMIANPSEDTTDLEAKEHCFRASAFRWVLQFQELNCTAGKLIMQFHVELKIQNIVIGDELREELKYWRFLDSWKGYAKWRSECHKQVNISTDASGYKYGAVVCFQGEKVELGDFWETNDSRPIHLKEAEAVLQVLKSIEEVIRDSRVDLLVDNVAVLSVWNNQGGRDRSLNNITKQIFQLVTSCNCDLHMQYVSSDLNEADSPSRSLSYSDACLNIGSWQCVERQFGPHSMDLMAIDSNVMKSSGGTALPHFTPYPTPYSSGVNLFAQDLSVVVNAYVYPPFALIHPVLLFLKEQKVGLCTCVLPLIKPVPVWWPLVQKHVIQSLELGARGDKAVIRVPSRKGFITDNKGLRWPLVAFRLLFT</sequence>
<dbReference type="PANTHER" id="PTHR33050:SF7">
    <property type="entry name" value="RIBONUCLEASE H"/>
    <property type="match status" value="1"/>
</dbReference>
<keyword evidence="4" id="KW-1185">Reference proteome</keyword>
<evidence type="ECO:0000313" key="4">
    <source>
        <dbReference type="Proteomes" id="UP000005408"/>
    </source>
</evidence>
<organism evidence="3 4">
    <name type="scientific">Magallana gigas</name>
    <name type="common">Pacific oyster</name>
    <name type="synonym">Crassostrea gigas</name>
    <dbReference type="NCBI Taxonomy" id="29159"/>
    <lineage>
        <taxon>Eukaryota</taxon>
        <taxon>Metazoa</taxon>
        <taxon>Spiralia</taxon>
        <taxon>Lophotrochozoa</taxon>
        <taxon>Mollusca</taxon>
        <taxon>Bivalvia</taxon>
        <taxon>Autobranchia</taxon>
        <taxon>Pteriomorphia</taxon>
        <taxon>Ostreida</taxon>
        <taxon>Ostreoidea</taxon>
        <taxon>Ostreidae</taxon>
        <taxon>Magallana</taxon>
    </lineage>
</organism>
<dbReference type="Gene3D" id="3.10.10.10">
    <property type="entry name" value="HIV Type 1 Reverse Transcriptase, subunit A, domain 1"/>
    <property type="match status" value="1"/>
</dbReference>
<dbReference type="SUPFAM" id="SSF56672">
    <property type="entry name" value="DNA/RNA polymerases"/>
    <property type="match status" value="1"/>
</dbReference>
<name>A0A8W8IXI6_MAGGI</name>
<dbReference type="CDD" id="cd09275">
    <property type="entry name" value="RNase_HI_RT_DIRS1"/>
    <property type="match status" value="1"/>
</dbReference>
<dbReference type="EnsemblMetazoa" id="G1599.1">
    <property type="protein sequence ID" value="G1599.1:cds"/>
    <property type="gene ID" value="G1599"/>
</dbReference>
<dbReference type="InterPro" id="IPR043128">
    <property type="entry name" value="Rev_trsase/Diguanyl_cyclase"/>
</dbReference>